<dbReference type="GO" id="GO:0005524">
    <property type="term" value="F:ATP binding"/>
    <property type="evidence" value="ECO:0007669"/>
    <property type="project" value="UniProtKB-KW"/>
</dbReference>
<dbReference type="InterPro" id="IPR045060">
    <property type="entry name" value="Phe-tRNA-ligase_IIc_bsu"/>
</dbReference>
<dbReference type="FunFam" id="3.30.930.10:FF:000052">
    <property type="entry name" value="Phenylalanyl-tRNA synthetase, beta subunit"/>
    <property type="match status" value="1"/>
</dbReference>
<evidence type="ECO:0000259" key="17">
    <source>
        <dbReference type="PROSITE" id="PS51483"/>
    </source>
</evidence>
<dbReference type="FunFam" id="3.30.56.10:FF:000006">
    <property type="entry name" value="Phenylalanyl-tRNA synthetase subunit beta"/>
    <property type="match status" value="1"/>
</dbReference>
<evidence type="ECO:0000256" key="15">
    <source>
        <dbReference type="ARBA" id="ARBA00033189"/>
    </source>
</evidence>
<evidence type="ECO:0000256" key="7">
    <source>
        <dbReference type="ARBA" id="ARBA00022490"/>
    </source>
</evidence>
<keyword evidence="13" id="KW-0648">Protein biosynthesis</keyword>
<evidence type="ECO:0000256" key="6">
    <source>
        <dbReference type="ARBA" id="ARBA00017032"/>
    </source>
</evidence>
<dbReference type="SUPFAM" id="SSF46955">
    <property type="entry name" value="Putative DNA-binding domain"/>
    <property type="match status" value="2"/>
</dbReference>
<dbReference type="CDD" id="cd00769">
    <property type="entry name" value="PheRS_beta_core"/>
    <property type="match status" value="1"/>
</dbReference>
<dbReference type="Gene3D" id="3.30.930.10">
    <property type="entry name" value="Bira Bifunctional Protein, Domain 2"/>
    <property type="match status" value="1"/>
</dbReference>
<gene>
    <name evidence="18" type="primary">FRS1</name>
    <name evidence="18" type="ORF">ATY40_BA7500137</name>
</gene>
<keyword evidence="14" id="KW-0030">Aminoacyl-tRNA synthetase</keyword>
<evidence type="ECO:0000256" key="9">
    <source>
        <dbReference type="ARBA" id="ARBA00022723"/>
    </source>
</evidence>
<dbReference type="PANTHER" id="PTHR10947">
    <property type="entry name" value="PHENYLALANYL-TRNA SYNTHETASE BETA CHAIN AND LEUCINE-RICH REPEAT-CONTAINING PROTEIN 47"/>
    <property type="match status" value="1"/>
</dbReference>
<keyword evidence="12" id="KW-0460">Magnesium</keyword>
<evidence type="ECO:0000256" key="3">
    <source>
        <dbReference type="ARBA" id="ARBA00007438"/>
    </source>
</evidence>
<evidence type="ECO:0000256" key="11">
    <source>
        <dbReference type="ARBA" id="ARBA00022840"/>
    </source>
</evidence>
<dbReference type="AlphaFoldDB" id="A0A1B2J854"/>
<reference evidence="18 19" key="1">
    <citation type="submission" date="2016-02" db="EMBL/GenBank/DDBJ databases">
        <title>Comparative genomic and transcriptomic foundation for Pichia pastoris.</title>
        <authorList>
            <person name="Love K.R."/>
            <person name="Shah K.A."/>
            <person name="Whittaker C.A."/>
            <person name="Wu J."/>
            <person name="Bartlett M.C."/>
            <person name="Ma D."/>
            <person name="Leeson R.L."/>
            <person name="Priest M."/>
            <person name="Young S.K."/>
            <person name="Love J.C."/>
        </authorList>
    </citation>
    <scope>NUCLEOTIDE SEQUENCE [LARGE SCALE GENOMIC DNA]</scope>
    <source>
        <strain evidence="18 19">ATCC 28485</strain>
    </source>
</reference>
<sequence>MPTVAVDKEDLYQLLGKSYTTEEFDELCFEFGIELDEDTTNDCAKGERPQLKIEIPANRYDMLCIEGIAQALNEYLGRASAPAYSLQPPVPQVTMTIKESTSTIRPYAAAAILRGIKFTQRSYDSFIALQDKLHTNLCRNRTLVAMGTHDLDTLEGPFTYEALPPSEITFIPLNQTKAMDGNQLMDFYEKDKNLGKYLHIIKDSPVFPVILDKNRNVASMPPIINSDRSKITLETTNVFLDITGTDKTKVAIVVNQLVAMFSRYCSTPFSIEPVNVVSEHNKETRVFPDIKPRVMQAELSYINSCLGLNLDVDTIIQLLKKMGLQPKKNESNEDLLDVYIPITRPDVLHQCDIMEDASIAYGYNNLVKTQAQSQALVAQPLPVNKIADIVRLATSQSGWSETLPLTLCSHDENFKFLRRNDDSKAVKLANPKTIEYQVVRTTLLPGLLKTVKENRKHSLPIRVFECGDIVLKDETLERRAKNQRNWAAVFVGKTAGFEFVQGLLGKIMQTLRTDWLEKPSAGKRGYWIEQDDTNDTFFPGRGAKIFFRAIDGAEAKEIGSIGVLHPEVLGFFEIPFAASSVEINIEKFL</sequence>
<evidence type="ECO:0000256" key="8">
    <source>
        <dbReference type="ARBA" id="ARBA00022598"/>
    </source>
</evidence>
<evidence type="ECO:0000256" key="12">
    <source>
        <dbReference type="ARBA" id="ARBA00022842"/>
    </source>
</evidence>
<dbReference type="InterPro" id="IPR040659">
    <property type="entry name" value="PhetRS_B1"/>
</dbReference>
<dbReference type="SUPFAM" id="SSF56037">
    <property type="entry name" value="PheT/TilS domain"/>
    <property type="match status" value="1"/>
</dbReference>
<evidence type="ECO:0000256" key="14">
    <source>
        <dbReference type="ARBA" id="ARBA00023146"/>
    </source>
</evidence>
<dbReference type="InterPro" id="IPR045864">
    <property type="entry name" value="aa-tRNA-synth_II/BPL/LPL"/>
</dbReference>
<evidence type="ECO:0000313" key="18">
    <source>
        <dbReference type="EMBL" id="ANZ74214.1"/>
    </source>
</evidence>
<evidence type="ECO:0000256" key="16">
    <source>
        <dbReference type="ARBA" id="ARBA00049255"/>
    </source>
</evidence>
<keyword evidence="7" id="KW-0963">Cytoplasm</keyword>
<dbReference type="NCBIfam" id="TIGR00471">
    <property type="entry name" value="pheT_arch"/>
    <property type="match status" value="1"/>
</dbReference>
<dbReference type="OrthoDB" id="1698572at2759"/>
<dbReference type="GO" id="GO:0006432">
    <property type="term" value="P:phenylalanyl-tRNA aminoacylation"/>
    <property type="evidence" value="ECO:0007669"/>
    <property type="project" value="InterPro"/>
</dbReference>
<evidence type="ECO:0000256" key="10">
    <source>
        <dbReference type="ARBA" id="ARBA00022741"/>
    </source>
</evidence>
<dbReference type="FunFam" id="3.50.40.10:FF:000002">
    <property type="entry name" value="phenylalanine--tRNA ligase beta subunit"/>
    <property type="match status" value="1"/>
</dbReference>
<comment type="similarity">
    <text evidence="3">Belongs to the phenylalanyl-tRNA synthetase beta subunit family. Type 2 subfamily.</text>
</comment>
<keyword evidence="8" id="KW-0436">Ligase</keyword>
<dbReference type="EC" id="6.1.1.20" evidence="5"/>
<evidence type="ECO:0000256" key="2">
    <source>
        <dbReference type="ARBA" id="ARBA00004496"/>
    </source>
</evidence>
<evidence type="ECO:0000256" key="13">
    <source>
        <dbReference type="ARBA" id="ARBA00022917"/>
    </source>
</evidence>
<dbReference type="Proteomes" id="UP000094565">
    <property type="component" value="Chromosome 1"/>
</dbReference>
<keyword evidence="10" id="KW-0547">Nucleotide-binding</keyword>
<dbReference type="GO" id="GO:0009328">
    <property type="term" value="C:phenylalanine-tRNA ligase complex"/>
    <property type="evidence" value="ECO:0007669"/>
    <property type="project" value="TreeGrafter"/>
</dbReference>
<dbReference type="Pfam" id="PF18262">
    <property type="entry name" value="PhetRS_B1"/>
    <property type="match status" value="1"/>
</dbReference>
<comment type="subunit">
    <text evidence="4">Tetramer of two alpha and two beta subunits.</text>
</comment>
<dbReference type="Gene3D" id="3.50.40.10">
    <property type="entry name" value="Phenylalanyl-trna Synthetase, Chain B, domain 3"/>
    <property type="match status" value="1"/>
</dbReference>
<dbReference type="InterPro" id="IPR005147">
    <property type="entry name" value="tRNA_synthase_B5-dom"/>
</dbReference>
<dbReference type="InterPro" id="IPR004531">
    <property type="entry name" value="Phe-tRNA-synth_IIc_bsu_arc_euk"/>
</dbReference>
<organism evidence="18 19">
    <name type="scientific">Komagataella pastoris</name>
    <name type="common">Yeast</name>
    <name type="synonym">Pichia pastoris</name>
    <dbReference type="NCBI Taxonomy" id="4922"/>
    <lineage>
        <taxon>Eukaryota</taxon>
        <taxon>Fungi</taxon>
        <taxon>Dikarya</taxon>
        <taxon>Ascomycota</taxon>
        <taxon>Saccharomycotina</taxon>
        <taxon>Pichiomycetes</taxon>
        <taxon>Pichiales</taxon>
        <taxon>Pichiaceae</taxon>
        <taxon>Komagataella</taxon>
    </lineage>
</organism>
<name>A0A1B2J854_PICPA</name>
<evidence type="ECO:0000313" key="19">
    <source>
        <dbReference type="Proteomes" id="UP000094565"/>
    </source>
</evidence>
<comment type="catalytic activity">
    <reaction evidence="16">
        <text>tRNA(Phe) + L-phenylalanine + ATP = L-phenylalanyl-tRNA(Phe) + AMP + diphosphate + H(+)</text>
        <dbReference type="Rhea" id="RHEA:19413"/>
        <dbReference type="Rhea" id="RHEA-COMP:9668"/>
        <dbReference type="Rhea" id="RHEA-COMP:9699"/>
        <dbReference type="ChEBI" id="CHEBI:15378"/>
        <dbReference type="ChEBI" id="CHEBI:30616"/>
        <dbReference type="ChEBI" id="CHEBI:33019"/>
        <dbReference type="ChEBI" id="CHEBI:58095"/>
        <dbReference type="ChEBI" id="CHEBI:78442"/>
        <dbReference type="ChEBI" id="CHEBI:78531"/>
        <dbReference type="ChEBI" id="CHEBI:456215"/>
        <dbReference type="EC" id="6.1.1.20"/>
    </reaction>
</comment>
<proteinExistence type="inferred from homology"/>
<evidence type="ECO:0000256" key="4">
    <source>
        <dbReference type="ARBA" id="ARBA00011209"/>
    </source>
</evidence>
<keyword evidence="11" id="KW-0067">ATP-binding</keyword>
<dbReference type="InterPro" id="IPR005146">
    <property type="entry name" value="B3/B4_tRNA-bd"/>
</dbReference>
<accession>A0A1B2J854</accession>
<dbReference type="GO" id="GO:0003723">
    <property type="term" value="F:RNA binding"/>
    <property type="evidence" value="ECO:0007669"/>
    <property type="project" value="InterPro"/>
</dbReference>
<dbReference type="PROSITE" id="PS51483">
    <property type="entry name" value="B5"/>
    <property type="match status" value="1"/>
</dbReference>
<dbReference type="SMART" id="SM00874">
    <property type="entry name" value="B5"/>
    <property type="match status" value="1"/>
</dbReference>
<evidence type="ECO:0000256" key="5">
    <source>
        <dbReference type="ARBA" id="ARBA00012814"/>
    </source>
</evidence>
<dbReference type="InterPro" id="IPR020825">
    <property type="entry name" value="Phe-tRNA_synthase-like_B3/B4"/>
</dbReference>
<feature type="domain" description="B5" evidence="17">
    <location>
        <begin position="290"/>
        <end position="368"/>
    </location>
</feature>
<comment type="subcellular location">
    <subcellularLocation>
        <location evidence="2">Cytoplasm</location>
    </subcellularLocation>
</comment>
<keyword evidence="9" id="KW-0479">Metal-binding</keyword>
<protein>
    <recommendedName>
        <fullName evidence="6">Phenylalanine--tRNA ligase beta subunit</fullName>
        <ecNumber evidence="5">6.1.1.20</ecNumber>
    </recommendedName>
    <alternativeName>
        <fullName evidence="15">Phenylalanyl-tRNA synthetase beta subunit</fullName>
    </alternativeName>
</protein>
<dbReference type="Pfam" id="PF03483">
    <property type="entry name" value="B3_4"/>
    <property type="match status" value="1"/>
</dbReference>
<dbReference type="Gene3D" id="3.30.56.10">
    <property type="match status" value="2"/>
</dbReference>
<dbReference type="Pfam" id="PF17759">
    <property type="entry name" value="tRNA_synthFbeta"/>
    <property type="match status" value="1"/>
</dbReference>
<dbReference type="PANTHER" id="PTHR10947:SF0">
    <property type="entry name" value="PHENYLALANINE--TRNA LIGASE BETA SUBUNIT"/>
    <property type="match status" value="1"/>
</dbReference>
<comment type="cofactor">
    <cofactor evidence="1">
        <name>Mg(2+)</name>
        <dbReference type="ChEBI" id="CHEBI:18420"/>
    </cofactor>
</comment>
<dbReference type="SUPFAM" id="SSF55681">
    <property type="entry name" value="Class II aaRS and biotin synthetases"/>
    <property type="match status" value="1"/>
</dbReference>
<dbReference type="InterPro" id="IPR041616">
    <property type="entry name" value="PheRS_beta_core"/>
</dbReference>
<dbReference type="EMBL" id="CP014584">
    <property type="protein sequence ID" value="ANZ74214.1"/>
    <property type="molecule type" value="Genomic_DNA"/>
</dbReference>
<dbReference type="Pfam" id="PF03484">
    <property type="entry name" value="B5"/>
    <property type="match status" value="1"/>
</dbReference>
<keyword evidence="19" id="KW-1185">Reference proteome</keyword>
<dbReference type="GO" id="GO:0000287">
    <property type="term" value="F:magnesium ion binding"/>
    <property type="evidence" value="ECO:0007669"/>
    <property type="project" value="InterPro"/>
</dbReference>
<dbReference type="SMART" id="SM00873">
    <property type="entry name" value="B3_4"/>
    <property type="match status" value="1"/>
</dbReference>
<dbReference type="FunFam" id="3.30.56.10:FF:000004">
    <property type="entry name" value="Phenylalanyl-tRNA synthetase, beta subunit"/>
    <property type="match status" value="1"/>
</dbReference>
<dbReference type="GO" id="GO:0004826">
    <property type="term" value="F:phenylalanine-tRNA ligase activity"/>
    <property type="evidence" value="ECO:0007669"/>
    <property type="project" value="UniProtKB-EC"/>
</dbReference>
<evidence type="ECO:0000256" key="1">
    <source>
        <dbReference type="ARBA" id="ARBA00001946"/>
    </source>
</evidence>
<dbReference type="InterPro" id="IPR009061">
    <property type="entry name" value="DNA-bd_dom_put_sf"/>
</dbReference>